<dbReference type="PANTHER" id="PTHR34853">
    <property type="match status" value="1"/>
</dbReference>
<dbReference type="GO" id="GO:0016042">
    <property type="term" value="P:lipid catabolic process"/>
    <property type="evidence" value="ECO:0007669"/>
    <property type="project" value="InterPro"/>
</dbReference>
<gene>
    <name evidence="2" type="ORF">D5S18_34045</name>
</gene>
<dbReference type="OrthoDB" id="9798122at2"/>
<dbReference type="GO" id="GO:0004806">
    <property type="term" value="F:triacylglycerol lipase activity"/>
    <property type="evidence" value="ECO:0007669"/>
    <property type="project" value="InterPro"/>
</dbReference>
<dbReference type="EMBL" id="QZFU01000055">
    <property type="protein sequence ID" value="RJO68425.1"/>
    <property type="molecule type" value="Genomic_DNA"/>
</dbReference>
<dbReference type="Proteomes" id="UP000266677">
    <property type="component" value="Unassembled WGS sequence"/>
</dbReference>
<keyword evidence="1" id="KW-0732">Signal</keyword>
<comment type="caution">
    <text evidence="2">The sequence shown here is derived from an EMBL/GenBank/DDBJ whole genome shotgun (WGS) entry which is preliminary data.</text>
</comment>
<dbReference type="SUPFAM" id="SSF53474">
    <property type="entry name" value="alpha/beta-Hydrolases"/>
    <property type="match status" value="1"/>
</dbReference>
<dbReference type="Gene3D" id="3.40.50.1820">
    <property type="entry name" value="alpha/beta hydrolase"/>
    <property type="match status" value="1"/>
</dbReference>
<organism evidence="2 3">
    <name type="scientific">Nocardia panacis</name>
    <dbReference type="NCBI Taxonomy" id="2340916"/>
    <lineage>
        <taxon>Bacteria</taxon>
        <taxon>Bacillati</taxon>
        <taxon>Actinomycetota</taxon>
        <taxon>Actinomycetes</taxon>
        <taxon>Mycobacteriales</taxon>
        <taxon>Nocardiaceae</taxon>
        <taxon>Nocardia</taxon>
    </lineage>
</organism>
<keyword evidence="3" id="KW-1185">Reference proteome</keyword>
<feature type="signal peptide" evidence="1">
    <location>
        <begin position="1"/>
        <end position="32"/>
    </location>
</feature>
<evidence type="ECO:0008006" key="4">
    <source>
        <dbReference type="Google" id="ProtNLM"/>
    </source>
</evidence>
<sequence>MICVPKRKVPLRHTVVAALAALGSVLACGVSAAQPPSAPGAAEWSRPLDRSDLIPLAAKGYRLVYRTTGQNGEPQVSGGNIYLPEGAPPPGGWRVVSWGHGTSGIAQGCAPNLTGGMADTFNEIPQMSTYLAQGYAVAASDYIGLGAPGPYEYLAGRAEGHAVLDIVRAGRSVDPELSESVVLAGHSIGGHAVLFAARLAADYAPELDLRATLAFAPTSNVEDLITAISRPELAVPLPEGLQVRALMILAGLGRTQPDLHATDYLSDRGRQVLALAESGAGCLKSADAAVAGQPFGQLFAKPVADPALIAALRDYIAVPTTGYQGPLLLLQGGVDTVQPLPTTVLLQQQLQQGGTDSRLRLYPSATHFTLLPQARADTEAFLAQTLPSR</sequence>
<dbReference type="InterPro" id="IPR005152">
    <property type="entry name" value="Lipase_secreted"/>
</dbReference>
<dbReference type="Pfam" id="PF03583">
    <property type="entry name" value="LIP"/>
    <property type="match status" value="1"/>
</dbReference>
<accession>A0A3A4KHJ9</accession>
<reference evidence="2 3" key="1">
    <citation type="submission" date="2018-09" db="EMBL/GenBank/DDBJ databases">
        <title>YIM PH21274 draft genome.</title>
        <authorList>
            <person name="Miao C."/>
        </authorList>
    </citation>
    <scope>NUCLEOTIDE SEQUENCE [LARGE SCALE GENOMIC DNA]</scope>
    <source>
        <strain evidence="2 3">YIM PH 21724</strain>
    </source>
</reference>
<protein>
    <recommendedName>
        <fullName evidence="4">Lipase</fullName>
    </recommendedName>
</protein>
<evidence type="ECO:0000256" key="1">
    <source>
        <dbReference type="SAM" id="SignalP"/>
    </source>
</evidence>
<dbReference type="AlphaFoldDB" id="A0A3A4KHJ9"/>
<name>A0A3A4KHJ9_9NOCA</name>
<evidence type="ECO:0000313" key="3">
    <source>
        <dbReference type="Proteomes" id="UP000266677"/>
    </source>
</evidence>
<dbReference type="RefSeq" id="WP_120045229.1">
    <property type="nucleotide sequence ID" value="NZ_QZFU01000055.1"/>
</dbReference>
<dbReference type="InterPro" id="IPR029058">
    <property type="entry name" value="AB_hydrolase_fold"/>
</dbReference>
<dbReference type="PANTHER" id="PTHR34853:SF1">
    <property type="entry name" value="LIPASE 5"/>
    <property type="match status" value="1"/>
</dbReference>
<feature type="chain" id="PRO_5017235165" description="Lipase" evidence="1">
    <location>
        <begin position="33"/>
        <end position="389"/>
    </location>
</feature>
<dbReference type="PIRSF" id="PIRSF029171">
    <property type="entry name" value="Esterase_LipA"/>
    <property type="match status" value="1"/>
</dbReference>
<evidence type="ECO:0000313" key="2">
    <source>
        <dbReference type="EMBL" id="RJO68425.1"/>
    </source>
</evidence>
<proteinExistence type="predicted"/>
<dbReference type="PROSITE" id="PS51257">
    <property type="entry name" value="PROKAR_LIPOPROTEIN"/>
    <property type="match status" value="1"/>
</dbReference>